<dbReference type="RefSeq" id="WP_201780418.1">
    <property type="nucleotide sequence ID" value="NZ_JYNL01000071.1"/>
</dbReference>
<proteinExistence type="predicted"/>
<accession>A0A0J6VB09</accession>
<dbReference type="PATRIC" id="fig|37916.4.peg.7302"/>
<protein>
    <submittedName>
        <fullName evidence="1">Uncharacterized protein</fullName>
    </submittedName>
</protein>
<evidence type="ECO:0000313" key="2">
    <source>
        <dbReference type="Proteomes" id="UP000036513"/>
    </source>
</evidence>
<dbReference type="Proteomes" id="UP000036513">
    <property type="component" value="Unassembled WGS sequence"/>
</dbReference>
<sequence>MTTTPISPAVAGAVHEIQETFAESTVTVTATGDGGAWVVIDAVPLSSTYT</sequence>
<keyword evidence="2" id="KW-1185">Reference proteome</keyword>
<name>A0A0J6VB09_9MYCO</name>
<comment type="caution">
    <text evidence="1">The sequence shown here is derived from an EMBL/GenBank/DDBJ whole genome shotgun (WGS) entry which is preliminary data.</text>
</comment>
<dbReference type="AlphaFoldDB" id="A0A0J6VB09"/>
<reference evidence="1 2" key="1">
    <citation type="journal article" date="2015" name="Genome Biol. Evol.">
        <title>Characterization of Three Mycobacterium spp. with Potential Use in Bioremediation by Genome Sequencing and Comparative Genomics.</title>
        <authorList>
            <person name="Das S."/>
            <person name="Pettersson B.M."/>
            <person name="Behra P.R."/>
            <person name="Ramesh M."/>
            <person name="Dasgupta S."/>
            <person name="Bhattacharya A."/>
            <person name="Kirsebom L.A."/>
        </authorList>
    </citation>
    <scope>NUCLEOTIDE SEQUENCE [LARGE SCALE GENOMIC DNA]</scope>
    <source>
        <strain evidence="1 2">DSM 43826</strain>
    </source>
</reference>
<gene>
    <name evidence="1" type="ORF">MCHLDSM_07281</name>
</gene>
<evidence type="ECO:0000313" key="1">
    <source>
        <dbReference type="EMBL" id="KMO66937.1"/>
    </source>
</evidence>
<organism evidence="1 2">
    <name type="scientific">Mycolicibacterium chlorophenolicum</name>
    <dbReference type="NCBI Taxonomy" id="37916"/>
    <lineage>
        <taxon>Bacteria</taxon>
        <taxon>Bacillati</taxon>
        <taxon>Actinomycetota</taxon>
        <taxon>Actinomycetes</taxon>
        <taxon>Mycobacteriales</taxon>
        <taxon>Mycobacteriaceae</taxon>
        <taxon>Mycolicibacterium</taxon>
    </lineage>
</organism>
<dbReference type="EMBL" id="JYNL01000071">
    <property type="protein sequence ID" value="KMO66937.1"/>
    <property type="molecule type" value="Genomic_DNA"/>
</dbReference>
<dbReference type="STRING" id="37916.MCHLDSM_07281"/>